<evidence type="ECO:0000256" key="1">
    <source>
        <dbReference type="ARBA" id="ARBA00004141"/>
    </source>
</evidence>
<evidence type="ECO:0000256" key="6">
    <source>
        <dbReference type="SAM" id="Phobius"/>
    </source>
</evidence>
<evidence type="ECO:0000256" key="4">
    <source>
        <dbReference type="ARBA" id="ARBA00022989"/>
    </source>
</evidence>
<dbReference type="CTD" id="565274"/>
<dbReference type="Ensembl" id="ENSPFOT00000024308.1">
    <property type="protein sequence ID" value="ENSPFOP00000024881.1"/>
    <property type="gene ID" value="ENSPFOG00000024046.1"/>
</dbReference>
<keyword evidence="8" id="KW-1185">Reference proteome</keyword>
<keyword evidence="4 6" id="KW-1133">Transmembrane helix</keyword>
<evidence type="ECO:0000313" key="7">
    <source>
        <dbReference type="Ensembl" id="ENSPFOP00000024881.1"/>
    </source>
</evidence>
<protein>
    <submittedName>
        <fullName evidence="7">Transmembrane 4 L six family member 21a</fullName>
    </submittedName>
</protein>
<feature type="transmembrane region" description="Helical" evidence="6">
    <location>
        <begin position="49"/>
        <end position="69"/>
    </location>
</feature>
<dbReference type="KEGG" id="pfor:103145646"/>
<dbReference type="OMA" id="CASQMIN"/>
<feature type="transmembrane region" description="Helical" evidence="6">
    <location>
        <begin position="81"/>
        <end position="107"/>
    </location>
</feature>
<dbReference type="GeneTree" id="ENSGT01030000234590"/>
<dbReference type="Proteomes" id="UP000028760">
    <property type="component" value="Unassembled WGS sequence"/>
</dbReference>
<evidence type="ECO:0000256" key="5">
    <source>
        <dbReference type="ARBA" id="ARBA00023136"/>
    </source>
</evidence>
<dbReference type="eggNOG" id="ENOG502RYQT">
    <property type="taxonomic scope" value="Eukaryota"/>
</dbReference>
<dbReference type="AlphaFoldDB" id="A0A096M0E0"/>
<reference evidence="8" key="1">
    <citation type="submission" date="2013-10" db="EMBL/GenBank/DDBJ databases">
        <authorList>
            <person name="Schartl M."/>
            <person name="Warren W."/>
        </authorList>
    </citation>
    <scope>NUCLEOTIDE SEQUENCE [LARGE SCALE GENOMIC DNA]</scope>
    <source>
        <strain evidence="8">female</strain>
    </source>
</reference>
<dbReference type="EMBL" id="AYCK01009647">
    <property type="status" value="NOT_ANNOTATED_CDS"/>
    <property type="molecule type" value="Genomic_DNA"/>
</dbReference>
<evidence type="ECO:0000256" key="2">
    <source>
        <dbReference type="ARBA" id="ARBA00006193"/>
    </source>
</evidence>
<proteinExistence type="inferred from homology"/>
<keyword evidence="3 6" id="KW-0812">Transmembrane</keyword>
<reference evidence="7" key="2">
    <citation type="submission" date="2025-08" db="UniProtKB">
        <authorList>
            <consortium name="Ensembl"/>
        </authorList>
    </citation>
    <scope>IDENTIFICATION</scope>
</reference>
<dbReference type="PANTHER" id="PTHR14198:SF23">
    <property type="entry name" value="SI:CH211-137I24.10"/>
    <property type="match status" value="1"/>
</dbReference>
<evidence type="ECO:0000256" key="3">
    <source>
        <dbReference type="ARBA" id="ARBA00022692"/>
    </source>
</evidence>
<dbReference type="PANTHER" id="PTHR14198">
    <property type="entry name" value="TRANSMEMBRANE 4 L6 FAMILY MEMBER 1-RELATED"/>
    <property type="match status" value="1"/>
</dbReference>
<reference evidence="7" key="3">
    <citation type="submission" date="2025-09" db="UniProtKB">
        <authorList>
            <consortium name="Ensembl"/>
        </authorList>
    </citation>
    <scope>IDENTIFICATION</scope>
</reference>
<sequence>MCTGKCSLCIAVTLYPLVLISIICNIVLFFPDGSVQYAKDGHIADEVKYMGGVIGGGILVLIPALHIHLTGKQGCCGNRCGMFLSIAFAAVGVVGALYSFVVAVLGLQNGPLCKVVLVWSRPFKDSDTSYLTDSSKWWMCTEPENIVQFNIGLFSTLVVTSGLQIILCATQMINGLFGCLCGACIKKEPGMI</sequence>
<comment type="similarity">
    <text evidence="2">Belongs to the L6 tetraspanin family.</text>
</comment>
<feature type="transmembrane region" description="Helical" evidence="6">
    <location>
        <begin position="7"/>
        <end position="29"/>
    </location>
</feature>
<dbReference type="RefSeq" id="XP_007563228.1">
    <property type="nucleotide sequence ID" value="XM_007563166.2"/>
</dbReference>
<organism evidence="7 8">
    <name type="scientific">Poecilia formosa</name>
    <name type="common">Amazon molly</name>
    <name type="synonym">Limia formosa</name>
    <dbReference type="NCBI Taxonomy" id="48698"/>
    <lineage>
        <taxon>Eukaryota</taxon>
        <taxon>Metazoa</taxon>
        <taxon>Chordata</taxon>
        <taxon>Craniata</taxon>
        <taxon>Vertebrata</taxon>
        <taxon>Euteleostomi</taxon>
        <taxon>Actinopterygii</taxon>
        <taxon>Neopterygii</taxon>
        <taxon>Teleostei</taxon>
        <taxon>Neoteleostei</taxon>
        <taxon>Acanthomorphata</taxon>
        <taxon>Ovalentaria</taxon>
        <taxon>Atherinomorphae</taxon>
        <taxon>Cyprinodontiformes</taxon>
        <taxon>Poeciliidae</taxon>
        <taxon>Poeciliinae</taxon>
        <taxon>Poecilia</taxon>
    </lineage>
</organism>
<dbReference type="GO" id="GO:0016020">
    <property type="term" value="C:membrane"/>
    <property type="evidence" value="ECO:0007669"/>
    <property type="project" value="UniProtKB-SubCell"/>
</dbReference>
<comment type="subcellular location">
    <subcellularLocation>
        <location evidence="1">Membrane</location>
        <topology evidence="1">Multi-pass membrane protein</topology>
    </subcellularLocation>
</comment>
<evidence type="ECO:0000313" key="8">
    <source>
        <dbReference type="Proteomes" id="UP000028760"/>
    </source>
</evidence>
<name>A0A096M0E0_POEFO</name>
<keyword evidence="5 6" id="KW-0472">Membrane</keyword>
<dbReference type="GeneID" id="103145646"/>
<dbReference type="Pfam" id="PF05805">
    <property type="entry name" value="L6_membrane"/>
    <property type="match status" value="1"/>
</dbReference>
<dbReference type="OrthoDB" id="9937421at2759"/>
<accession>A0A096M0E0</accession>
<dbReference type="InterPro" id="IPR008661">
    <property type="entry name" value="L6_membrane"/>
</dbReference>